<dbReference type="EMBL" id="AANZ01000002">
    <property type="protein sequence ID" value="EAQ82108.1"/>
    <property type="molecule type" value="Genomic_DNA"/>
</dbReference>
<feature type="coiled-coil region" evidence="1">
    <location>
        <begin position="227"/>
        <end position="287"/>
    </location>
</feature>
<dbReference type="HOGENOM" id="CLU_068845_0_0_0"/>
<evidence type="ECO:0000313" key="2">
    <source>
        <dbReference type="EMBL" id="EAQ82108.1"/>
    </source>
</evidence>
<gene>
    <name evidence="2" type="ORF">DSM3645_00300</name>
</gene>
<organism evidence="2 3">
    <name type="scientific">Blastopirellula marina DSM 3645</name>
    <dbReference type="NCBI Taxonomy" id="314230"/>
    <lineage>
        <taxon>Bacteria</taxon>
        <taxon>Pseudomonadati</taxon>
        <taxon>Planctomycetota</taxon>
        <taxon>Planctomycetia</taxon>
        <taxon>Pirellulales</taxon>
        <taxon>Pirellulaceae</taxon>
        <taxon>Blastopirellula</taxon>
    </lineage>
</organism>
<name>A3ZMD9_9BACT</name>
<dbReference type="AlphaFoldDB" id="A3ZMD9"/>
<protein>
    <recommendedName>
        <fullName evidence="4">Signal peptide-containing protein</fullName>
    </recommendedName>
</protein>
<evidence type="ECO:0008006" key="4">
    <source>
        <dbReference type="Google" id="ProtNLM"/>
    </source>
</evidence>
<dbReference type="STRING" id="314230.DSM3645_00300"/>
<accession>A3ZMD9</accession>
<keyword evidence="1" id="KW-0175">Coiled coil</keyword>
<evidence type="ECO:0000313" key="3">
    <source>
        <dbReference type="Proteomes" id="UP000004358"/>
    </source>
</evidence>
<dbReference type="Proteomes" id="UP000004358">
    <property type="component" value="Unassembled WGS sequence"/>
</dbReference>
<reference evidence="2 3" key="1">
    <citation type="submission" date="2006-02" db="EMBL/GenBank/DDBJ databases">
        <authorList>
            <person name="Amann R."/>
            <person name="Ferriera S."/>
            <person name="Johnson J."/>
            <person name="Kravitz S."/>
            <person name="Halpern A."/>
            <person name="Remington K."/>
            <person name="Beeson K."/>
            <person name="Tran B."/>
            <person name="Rogers Y.-H."/>
            <person name="Friedman R."/>
            <person name="Venter J.C."/>
        </authorList>
    </citation>
    <scope>NUCLEOTIDE SEQUENCE [LARGE SCALE GENOMIC DNA]</scope>
    <source>
        <strain evidence="2 3">DSM 3645</strain>
    </source>
</reference>
<proteinExistence type="predicted"/>
<feature type="coiled-coil region" evidence="1">
    <location>
        <begin position="134"/>
        <end position="161"/>
    </location>
</feature>
<sequence>MATRIDFGDFFSGSSRFLQYPLNRCEDFLMSGVFFPEQGMSETTNHACLHNRCRQLRSHWEGISMFKKMILVGAGSAMALGLLFGRDAMSYVATSYGRLHDQVKQNVPIEFELDRAHRMINDLTPEIRSNMHLIAKEEVDVDKLARQVAKLNEGLAQDKREVLRLKADLDDGSQTYQYASHRYSRDQVKADLAGRFERFKTQDATREKLDSILRARQKGLDAARAKLDGMLVAKRQLEVDVENLEARLKMVEVAQTTSSFKFDDSQLSRTEKLLEDIQTRIEVAEKLVSSEGYFADEIQLDEVEVKDVSDEVATYFSSGQDEEIAVDQRVPAIELTSKKSLEPSLN</sequence>
<evidence type="ECO:0000256" key="1">
    <source>
        <dbReference type="SAM" id="Coils"/>
    </source>
</evidence>
<comment type="caution">
    <text evidence="2">The sequence shown here is derived from an EMBL/GenBank/DDBJ whole genome shotgun (WGS) entry which is preliminary data.</text>
</comment>